<dbReference type="RefSeq" id="XP_011400645.1">
    <property type="nucleotide sequence ID" value="XM_011402343.1"/>
</dbReference>
<dbReference type="AlphaFoldDB" id="A0A087SPK4"/>
<evidence type="ECO:0000313" key="3">
    <source>
        <dbReference type="EMBL" id="KFM27658.1"/>
    </source>
</evidence>
<evidence type="ECO:0000256" key="1">
    <source>
        <dbReference type="ARBA" id="ARBA00005703"/>
    </source>
</evidence>
<dbReference type="Proteomes" id="UP000028924">
    <property type="component" value="Unassembled WGS sequence"/>
</dbReference>
<dbReference type="Pfam" id="PF04127">
    <property type="entry name" value="DFP"/>
    <property type="match status" value="1"/>
</dbReference>
<dbReference type="STRING" id="3075.A0A087SPK4"/>
<comment type="similarity">
    <text evidence="1">Belongs to the PPC synthetase family.</text>
</comment>
<organism evidence="3 4">
    <name type="scientific">Auxenochlorella protothecoides</name>
    <name type="common">Green microalga</name>
    <name type="synonym">Chlorella protothecoides</name>
    <dbReference type="NCBI Taxonomy" id="3075"/>
    <lineage>
        <taxon>Eukaryota</taxon>
        <taxon>Viridiplantae</taxon>
        <taxon>Chlorophyta</taxon>
        <taxon>core chlorophytes</taxon>
        <taxon>Trebouxiophyceae</taxon>
        <taxon>Chlorellales</taxon>
        <taxon>Chlorellaceae</taxon>
        <taxon>Auxenochlorella</taxon>
    </lineage>
</organism>
<dbReference type="InterPro" id="IPR007085">
    <property type="entry name" value="DNA/pantothenate-metab_flavo_C"/>
</dbReference>
<accession>A0A087SPK4</accession>
<evidence type="ECO:0000313" key="4">
    <source>
        <dbReference type="Proteomes" id="UP000028924"/>
    </source>
</evidence>
<dbReference type="PANTHER" id="PTHR12290">
    <property type="entry name" value="CORNICHON-RELATED"/>
    <property type="match status" value="1"/>
</dbReference>
<protein>
    <submittedName>
        <fullName evidence="3">Phosphopantothenate-cysteine ligase 2</fullName>
    </submittedName>
</protein>
<sequence>MSFSGAESFRKSSPVDTEWIERELSAFLERARSQEESRPIVCVTSGGTTVPLERNCVRFIDNFSKGTRGALSAEQFLKARGMVHCAGYSVIFLSRTGSLLPFLSECQEDMATAFSVSGPGELQVSALAEALRTFHSCTEDPGTFLHVPFTTVFEYVQYLEVIARRLASHGRLALFYLAAAVSDYYIPWAEMVEHKISGAGPLVLELQKVPKLLGELTSVWAPHATVVSFKLETDEEVLLTKAKAAIQKYGVDAVLANELHSRKERVTLLVRAGEGRAAPIHCSVLRLDPSAPPGSVIEEQLVGAVVDLHRQRSRR</sequence>
<dbReference type="Gene3D" id="3.40.50.10300">
    <property type="entry name" value="CoaB-like"/>
    <property type="match status" value="1"/>
</dbReference>
<evidence type="ECO:0000259" key="2">
    <source>
        <dbReference type="Pfam" id="PF04127"/>
    </source>
</evidence>
<reference evidence="3 4" key="1">
    <citation type="journal article" date="2014" name="BMC Genomics">
        <title>Oil accumulation mechanisms of the oleaginous microalga Chlorella protothecoides revealed through its genome, transcriptomes, and proteomes.</title>
        <authorList>
            <person name="Gao C."/>
            <person name="Wang Y."/>
            <person name="Shen Y."/>
            <person name="Yan D."/>
            <person name="He X."/>
            <person name="Dai J."/>
            <person name="Wu Q."/>
        </authorList>
    </citation>
    <scope>NUCLEOTIDE SEQUENCE [LARGE SCALE GENOMIC DNA]</scope>
    <source>
        <strain evidence="3 4">0710</strain>
    </source>
</reference>
<keyword evidence="4" id="KW-1185">Reference proteome</keyword>
<dbReference type="SUPFAM" id="SSF102645">
    <property type="entry name" value="CoaB-like"/>
    <property type="match status" value="1"/>
</dbReference>
<dbReference type="InterPro" id="IPR035929">
    <property type="entry name" value="CoaB-like_sf"/>
</dbReference>
<dbReference type="KEGG" id="apro:F751_5622"/>
<dbReference type="eggNOG" id="KOG2728">
    <property type="taxonomic scope" value="Eukaryota"/>
</dbReference>
<dbReference type="GeneID" id="23617013"/>
<dbReference type="EMBL" id="KL662154">
    <property type="protein sequence ID" value="KFM27658.1"/>
    <property type="molecule type" value="Genomic_DNA"/>
</dbReference>
<keyword evidence="3" id="KW-0436">Ligase</keyword>
<dbReference type="OrthoDB" id="70224at2759"/>
<feature type="domain" description="DNA/pantothenate metabolism flavoprotein C-terminal" evidence="2">
    <location>
        <begin position="171"/>
        <end position="263"/>
    </location>
</feature>
<gene>
    <name evidence="3" type="ORF">F751_5622</name>
</gene>
<name>A0A087SPK4_AUXPR</name>
<proteinExistence type="inferred from homology"/>
<dbReference type="GO" id="GO:0015937">
    <property type="term" value="P:coenzyme A biosynthetic process"/>
    <property type="evidence" value="ECO:0007669"/>
    <property type="project" value="UniProtKB-ARBA"/>
</dbReference>
<dbReference type="GO" id="GO:0016874">
    <property type="term" value="F:ligase activity"/>
    <property type="evidence" value="ECO:0007669"/>
    <property type="project" value="UniProtKB-KW"/>
</dbReference>